<gene>
    <name evidence="2" type="ORF">ACFFJP_20960</name>
</gene>
<name>A0ABV6BIQ2_9GAMM</name>
<dbReference type="SUPFAM" id="SSF48452">
    <property type="entry name" value="TPR-like"/>
    <property type="match status" value="1"/>
</dbReference>
<keyword evidence="1" id="KW-0732">Signal</keyword>
<evidence type="ECO:0000313" key="3">
    <source>
        <dbReference type="Proteomes" id="UP001589813"/>
    </source>
</evidence>
<dbReference type="Gene3D" id="1.25.40.10">
    <property type="entry name" value="Tetratricopeptide repeat domain"/>
    <property type="match status" value="1"/>
</dbReference>
<dbReference type="InterPro" id="IPR011990">
    <property type="entry name" value="TPR-like_helical_dom_sf"/>
</dbReference>
<proteinExistence type="predicted"/>
<accession>A0ABV6BIQ2</accession>
<dbReference type="Proteomes" id="UP001589813">
    <property type="component" value="Unassembled WGS sequence"/>
</dbReference>
<evidence type="ECO:0000256" key="1">
    <source>
        <dbReference type="SAM" id="SignalP"/>
    </source>
</evidence>
<sequence length="150" mass="16305">MNTKTVTLIRSALILGLLTAAFAGQASSYKMVQLKDDAQHQADLPTVQEMKFDEAMNRCVQLTTTATLQAQAACHQAVTHSRYAAGNHGKASRTLKSYAYNNRGVQKLKQQDKVGALADFQMAVELNADDITQHNLSLLVKQLNNAGTAD</sequence>
<reference evidence="2 3" key="1">
    <citation type="submission" date="2024-09" db="EMBL/GenBank/DDBJ databases">
        <authorList>
            <person name="Sun Q."/>
            <person name="Mori K."/>
        </authorList>
    </citation>
    <scope>NUCLEOTIDE SEQUENCE [LARGE SCALE GENOMIC DNA]</scope>
    <source>
        <strain evidence="2 3">KCTC 23315</strain>
    </source>
</reference>
<feature type="chain" id="PRO_5045572580" description="Tetratricopeptide repeat protein" evidence="1">
    <location>
        <begin position="24"/>
        <end position="150"/>
    </location>
</feature>
<feature type="signal peptide" evidence="1">
    <location>
        <begin position="1"/>
        <end position="23"/>
    </location>
</feature>
<comment type="caution">
    <text evidence="2">The sequence shown here is derived from an EMBL/GenBank/DDBJ whole genome shotgun (WGS) entry which is preliminary data.</text>
</comment>
<dbReference type="RefSeq" id="WP_377248975.1">
    <property type="nucleotide sequence ID" value="NZ_JBHLXP010000011.1"/>
</dbReference>
<dbReference type="EMBL" id="JBHLXP010000011">
    <property type="protein sequence ID" value="MFC0050761.1"/>
    <property type="molecule type" value="Genomic_DNA"/>
</dbReference>
<evidence type="ECO:0000313" key="2">
    <source>
        <dbReference type="EMBL" id="MFC0050761.1"/>
    </source>
</evidence>
<evidence type="ECO:0008006" key="4">
    <source>
        <dbReference type="Google" id="ProtNLM"/>
    </source>
</evidence>
<organism evidence="2 3">
    <name type="scientific">Rheinheimera tilapiae</name>
    <dbReference type="NCBI Taxonomy" id="875043"/>
    <lineage>
        <taxon>Bacteria</taxon>
        <taxon>Pseudomonadati</taxon>
        <taxon>Pseudomonadota</taxon>
        <taxon>Gammaproteobacteria</taxon>
        <taxon>Chromatiales</taxon>
        <taxon>Chromatiaceae</taxon>
        <taxon>Rheinheimera</taxon>
    </lineage>
</organism>
<keyword evidence="3" id="KW-1185">Reference proteome</keyword>
<protein>
    <recommendedName>
        <fullName evidence="4">Tetratricopeptide repeat protein</fullName>
    </recommendedName>
</protein>